<organism evidence="3 4">
    <name type="scientific">Nepenthes gracilis</name>
    <name type="common">Slender pitcher plant</name>
    <dbReference type="NCBI Taxonomy" id="150966"/>
    <lineage>
        <taxon>Eukaryota</taxon>
        <taxon>Viridiplantae</taxon>
        <taxon>Streptophyta</taxon>
        <taxon>Embryophyta</taxon>
        <taxon>Tracheophyta</taxon>
        <taxon>Spermatophyta</taxon>
        <taxon>Magnoliopsida</taxon>
        <taxon>eudicotyledons</taxon>
        <taxon>Gunneridae</taxon>
        <taxon>Pentapetalae</taxon>
        <taxon>Caryophyllales</taxon>
        <taxon>Nepenthaceae</taxon>
        <taxon>Nepenthes</taxon>
    </lineage>
</organism>
<dbReference type="InterPro" id="IPR000308">
    <property type="entry name" value="14-3-3"/>
</dbReference>
<dbReference type="Pfam" id="PF00244">
    <property type="entry name" value="14-3-3"/>
    <property type="match status" value="1"/>
</dbReference>
<keyword evidence="4" id="KW-1185">Reference proteome</keyword>
<proteinExistence type="inferred from homology"/>
<comment type="caution">
    <text evidence="3">The sequence shown here is derived from an EMBL/GenBank/DDBJ whole genome shotgun (WGS) entry which is preliminary data.</text>
</comment>
<reference evidence="3" key="1">
    <citation type="submission" date="2023-05" db="EMBL/GenBank/DDBJ databases">
        <title>Nepenthes gracilis genome sequencing.</title>
        <authorList>
            <person name="Fukushima K."/>
        </authorList>
    </citation>
    <scope>NUCLEOTIDE SEQUENCE</scope>
    <source>
        <strain evidence="3">SING2019-196</strain>
    </source>
</reference>
<dbReference type="Gene3D" id="1.20.190.20">
    <property type="entry name" value="14-3-3 domain"/>
    <property type="match status" value="1"/>
</dbReference>
<gene>
    <name evidence="3" type="ORF">Nepgr_002001</name>
</gene>
<protein>
    <recommendedName>
        <fullName evidence="2">14-3-3 domain-containing protein</fullName>
    </recommendedName>
</protein>
<evidence type="ECO:0000313" key="4">
    <source>
        <dbReference type="Proteomes" id="UP001279734"/>
    </source>
</evidence>
<comment type="similarity">
    <text evidence="1">Belongs to the 14-3-3 family.</text>
</comment>
<evidence type="ECO:0000256" key="1">
    <source>
        <dbReference type="ARBA" id="ARBA00006141"/>
    </source>
</evidence>
<dbReference type="SUPFAM" id="SSF48445">
    <property type="entry name" value="14-3-3 protein"/>
    <property type="match status" value="1"/>
</dbReference>
<name>A0AAD3P6B6_NEPGR</name>
<dbReference type="EMBL" id="BSYO01000002">
    <property type="protein sequence ID" value="GMH00162.1"/>
    <property type="molecule type" value="Genomic_DNA"/>
</dbReference>
<accession>A0AAD3P6B6</accession>
<dbReference type="PRINTS" id="PR00305">
    <property type="entry name" value="1433ZETA"/>
</dbReference>
<dbReference type="InterPro" id="IPR023410">
    <property type="entry name" value="14-3-3_domain"/>
</dbReference>
<evidence type="ECO:0000259" key="2">
    <source>
        <dbReference type="SMART" id="SM00101"/>
    </source>
</evidence>
<dbReference type="AlphaFoldDB" id="A0AAD3P6B6"/>
<evidence type="ECO:0000313" key="3">
    <source>
        <dbReference type="EMBL" id="GMH00162.1"/>
    </source>
</evidence>
<dbReference type="SMART" id="SM00101">
    <property type="entry name" value="14_3_3"/>
    <property type="match status" value="1"/>
</dbReference>
<dbReference type="InterPro" id="IPR036815">
    <property type="entry name" value="14-3-3_dom_sf"/>
</dbReference>
<dbReference type="Proteomes" id="UP001279734">
    <property type="component" value="Unassembled WGS sequence"/>
</dbReference>
<feature type="domain" description="14-3-3" evidence="2">
    <location>
        <begin position="6"/>
        <end position="226"/>
    </location>
</feature>
<dbReference type="PANTHER" id="PTHR18860">
    <property type="entry name" value="14-3-3 PROTEIN"/>
    <property type="match status" value="1"/>
</dbReference>
<sequence>MASSEREAHVYFAKLAARAKRYEEIALHMEKVVEVVENDELNVEERKLLSAAYKKLLAESRESWCILKAIEQEESRGNEDHVSMISDYRSSTETELLTICDRILKLLEWKLLPSATSEDSKLFYLKMMEYFHERYFEYATYDNATLDETSTLTDQVMGKKLKFRLASEQQRNDGVSMKVKLQCWSDARTVMGENEWYAYHIDGGKKRSDYLWYVRLRKFAAEQFEEDLRGMTRGKGVCQITSEGDVERLHSLGVKCKPIIHMKDRDLIQYAMRLKFYKILLGNWEF</sequence>